<accession>A0ABS5QMQ2</accession>
<keyword evidence="3" id="KW-1185">Reference proteome</keyword>
<comment type="caution">
    <text evidence="2">The sequence shown here is derived from an EMBL/GenBank/DDBJ whole genome shotgun (WGS) entry which is preliminary data.</text>
</comment>
<feature type="transmembrane region" description="Helical" evidence="1">
    <location>
        <begin position="12"/>
        <end position="35"/>
    </location>
</feature>
<protein>
    <recommendedName>
        <fullName evidence="4">Prepilin-type N-terminal cleavage/methylation domain-containing protein</fullName>
    </recommendedName>
</protein>
<dbReference type="Pfam" id="PF07963">
    <property type="entry name" value="N_methyl"/>
    <property type="match status" value="1"/>
</dbReference>
<evidence type="ECO:0008006" key="4">
    <source>
        <dbReference type="Google" id="ProtNLM"/>
    </source>
</evidence>
<dbReference type="SUPFAM" id="SSF54523">
    <property type="entry name" value="Pili subunits"/>
    <property type="match status" value="1"/>
</dbReference>
<dbReference type="InterPro" id="IPR045584">
    <property type="entry name" value="Pilin-like"/>
</dbReference>
<keyword evidence="1" id="KW-0472">Membrane</keyword>
<keyword evidence="1" id="KW-1133">Transmembrane helix</keyword>
<dbReference type="EMBL" id="JAEDAM010000100">
    <property type="protein sequence ID" value="MBS8122491.1"/>
    <property type="molecule type" value="Genomic_DNA"/>
</dbReference>
<dbReference type="Proteomes" id="UP000680365">
    <property type="component" value="Unassembled WGS sequence"/>
</dbReference>
<proteinExistence type="predicted"/>
<name>A0ABS5QMQ2_9BACT</name>
<dbReference type="RefSeq" id="WP_213349918.1">
    <property type="nucleotide sequence ID" value="NZ_JAEDAM010000100.1"/>
</dbReference>
<evidence type="ECO:0000256" key="1">
    <source>
        <dbReference type="SAM" id="Phobius"/>
    </source>
</evidence>
<gene>
    <name evidence="2" type="ORF">VAMP_7420n151</name>
</gene>
<evidence type="ECO:0000313" key="3">
    <source>
        <dbReference type="Proteomes" id="UP000680365"/>
    </source>
</evidence>
<reference evidence="2 3" key="1">
    <citation type="journal article" date="2021" name="Nat. Commun.">
        <title>Reductive evolution and unique predatory mode in the CPR bacterium Vampirococcus lugosii.</title>
        <authorList>
            <person name="Moreira D."/>
            <person name="Zivanovic Y."/>
            <person name="Lopez-Archilla A.I."/>
            <person name="Iniesto M."/>
            <person name="Lopez-Garcia P."/>
        </authorList>
    </citation>
    <scope>NUCLEOTIDE SEQUENCE [LARGE SCALE GENOMIC DNA]</scope>
    <source>
        <strain evidence="2">Chiprana</strain>
    </source>
</reference>
<dbReference type="InterPro" id="IPR012902">
    <property type="entry name" value="N_methyl_site"/>
</dbReference>
<dbReference type="NCBIfam" id="TIGR02532">
    <property type="entry name" value="IV_pilin_GFxxxE"/>
    <property type="match status" value="1"/>
</dbReference>
<sequence length="177" mass="20569">MFFNKKINYGFTLIEIVLVIIIISIILIFIIFYGYGQIKTTQFRIDKQSLIDIHQKVHSSTLGSNIYYGERFDYLKLKLEDQSDNINLYISGANSKMFYERTKLNNSYISGFNYSQNLEDEIYLNMKAYELSCSIESGADLYTGGNLYFDLISTNGAEKYCFDINLSSCKIFEYKCD</sequence>
<keyword evidence="1" id="KW-0812">Transmembrane</keyword>
<organism evidence="2 3">
    <name type="scientific">Candidatus Vampirococcus lugosii</name>
    <dbReference type="NCBI Taxonomy" id="2789015"/>
    <lineage>
        <taxon>Bacteria</taxon>
        <taxon>Candidatus Absconditibacteriota</taxon>
        <taxon>Vampirococcus</taxon>
    </lineage>
</organism>
<evidence type="ECO:0000313" key="2">
    <source>
        <dbReference type="EMBL" id="MBS8122491.1"/>
    </source>
</evidence>